<proteinExistence type="inferred from homology"/>
<keyword evidence="5" id="KW-0560">Oxidoreductase</keyword>
<dbReference type="GO" id="GO:0005506">
    <property type="term" value="F:iron ion binding"/>
    <property type="evidence" value="ECO:0007669"/>
    <property type="project" value="InterPro"/>
</dbReference>
<evidence type="ECO:0000256" key="1">
    <source>
        <dbReference type="ARBA" id="ARBA00001971"/>
    </source>
</evidence>
<keyword evidence="3 9" id="KW-0349">Heme</keyword>
<keyword evidence="10" id="KW-0472">Membrane</keyword>
<evidence type="ECO:0000256" key="2">
    <source>
        <dbReference type="ARBA" id="ARBA00010617"/>
    </source>
</evidence>
<dbReference type="AlphaFoldDB" id="A7YVE2"/>
<feature type="transmembrane region" description="Helical" evidence="10">
    <location>
        <begin position="12"/>
        <end position="33"/>
    </location>
</feature>
<accession>A7YVE2</accession>
<dbReference type="CDD" id="cd11060">
    <property type="entry name" value="CYP57A1-like"/>
    <property type="match status" value="1"/>
</dbReference>
<evidence type="ECO:0000256" key="9">
    <source>
        <dbReference type="PIRSR" id="PIRSR602401-1"/>
    </source>
</evidence>
<comment type="cofactor">
    <cofactor evidence="1 9">
        <name>heme</name>
        <dbReference type="ChEBI" id="CHEBI:30413"/>
    </cofactor>
</comment>
<evidence type="ECO:0000256" key="6">
    <source>
        <dbReference type="ARBA" id="ARBA00023004"/>
    </source>
</evidence>
<dbReference type="PANTHER" id="PTHR24305">
    <property type="entry name" value="CYTOCHROME P450"/>
    <property type="match status" value="1"/>
</dbReference>
<protein>
    <submittedName>
        <fullName evidence="11">LolP</fullName>
    </submittedName>
</protein>
<dbReference type="SUPFAM" id="SSF48264">
    <property type="entry name" value="Cytochrome P450"/>
    <property type="match status" value="1"/>
</dbReference>
<evidence type="ECO:0000256" key="7">
    <source>
        <dbReference type="ARBA" id="ARBA00023033"/>
    </source>
</evidence>
<evidence type="ECO:0000256" key="4">
    <source>
        <dbReference type="ARBA" id="ARBA00022723"/>
    </source>
</evidence>
<organism evidence="11">
    <name type="scientific">Epichloe festucae</name>
    <dbReference type="NCBI Taxonomy" id="35717"/>
    <lineage>
        <taxon>Eukaryota</taxon>
        <taxon>Fungi</taxon>
        <taxon>Dikarya</taxon>
        <taxon>Ascomycota</taxon>
        <taxon>Pezizomycotina</taxon>
        <taxon>Sordariomycetes</taxon>
        <taxon>Hypocreomycetidae</taxon>
        <taxon>Hypocreales</taxon>
        <taxon>Clavicipitaceae</taxon>
        <taxon>Epichloe</taxon>
    </lineage>
</organism>
<dbReference type="PRINTS" id="PR00463">
    <property type="entry name" value="EP450I"/>
</dbReference>
<evidence type="ECO:0000256" key="5">
    <source>
        <dbReference type="ARBA" id="ARBA00023002"/>
    </source>
</evidence>
<dbReference type="Gene3D" id="1.10.630.10">
    <property type="entry name" value="Cytochrome P450"/>
    <property type="match status" value="1"/>
</dbReference>
<dbReference type="PANTHER" id="PTHR24305:SF77">
    <property type="entry name" value="CYTOCHROME P450 MONOOXYGENASE"/>
    <property type="match status" value="1"/>
</dbReference>
<keyword evidence="6 9" id="KW-0408">Iron</keyword>
<comment type="similarity">
    <text evidence="2">Belongs to the cytochrome P450 family.</text>
</comment>
<dbReference type="Pfam" id="PF00067">
    <property type="entry name" value="p450"/>
    <property type="match status" value="1"/>
</dbReference>
<dbReference type="GO" id="GO:0016705">
    <property type="term" value="F:oxidoreductase activity, acting on paired donors, with incorporation or reduction of molecular oxygen"/>
    <property type="evidence" value="ECO:0007669"/>
    <property type="project" value="InterPro"/>
</dbReference>
<evidence type="ECO:0000313" key="11">
    <source>
        <dbReference type="EMBL" id="ABQ57507.1"/>
    </source>
</evidence>
<keyword evidence="4 9" id="KW-0479">Metal-binding</keyword>
<reference evidence="11" key="1">
    <citation type="journal article" date="2007" name="Fungal Genet. Biol.">
        <title>Comparison of loline alkaloid gene clusters across fungal endophytes: predicting the co-regulatory sequence motifs and the evolutionary history.</title>
        <authorList>
            <person name="Kutil B.L."/>
            <person name="Greenwald C."/>
            <person name="Liu G."/>
            <person name="Spiering M.J."/>
            <person name="Schardl C.L."/>
            <person name="Wilkinson H.H."/>
        </authorList>
    </citation>
    <scope>NUCLEOTIDE SEQUENCE</scope>
    <source>
        <strain evidence="11">1035.30</strain>
    </source>
</reference>
<dbReference type="PRINTS" id="PR00385">
    <property type="entry name" value="P450"/>
</dbReference>
<gene>
    <name evidence="11" type="primary">LolP</name>
    <name evidence="12" type="synonym">lolP</name>
</gene>
<sequence length="496" mass="55010">MDLTQFKTAGIVWPTVAAMAISYILLSSFLSWYRLRHIPGPFLASISSLWNVLNIVTGRTSPVLEKLPGKYGPMVRTGPNYVLTDDAEILRHVNGARSTYPRNGWYEGFKVDEHDHMGSHIDTSVHDAIKSKVIGGYNGKDGIDLEGAIGSQVKTLVSEIRRRHLGQPVDFSRLMRQMALDAITAVAFGEALGFLTAEDGDVFGYVSAVDKMLTYLTLASDLPIVRSFVRSRRMAPAVRCVLAYTGIGRMLNHTRRVVAERYAADDPGKGDMTASFIRKGLTQIECEGESHLQLIAGADTAVTVLRSTLLYIMTTPRVYTRLKAEIKAAVDAGEVVEVITMAQAQGLPYLQAVVLEGFRMRPAVVYGHFKSVPAGGDTLPNGVRLPAGTAIAPNYIALTRRTDVYGADVDLFRPERFLDAEPAKRHEMERAMDLNFGLGRWQCAGRNIALMEMNKVFFELLRHFDLQIVYPGKAWDEYTGVVYSQHNMWVQITESS</sequence>
<evidence type="ECO:0000256" key="10">
    <source>
        <dbReference type="SAM" id="Phobius"/>
    </source>
</evidence>
<dbReference type="InterPro" id="IPR050121">
    <property type="entry name" value="Cytochrome_P450_monoxygenase"/>
</dbReference>
<dbReference type="GO" id="GO:0020037">
    <property type="term" value="F:heme binding"/>
    <property type="evidence" value="ECO:0007669"/>
    <property type="project" value="InterPro"/>
</dbReference>
<dbReference type="InterPro" id="IPR036396">
    <property type="entry name" value="Cyt_P450_sf"/>
</dbReference>
<keyword evidence="7" id="KW-0503">Monooxygenase</keyword>
<evidence type="ECO:0000256" key="8">
    <source>
        <dbReference type="ARBA" id="ARBA00023180"/>
    </source>
</evidence>
<dbReference type="InterPro" id="IPR002401">
    <property type="entry name" value="Cyt_P450_E_grp-I"/>
</dbReference>
<reference evidence="12" key="2">
    <citation type="submission" date="2011-04" db="EMBL/GenBank/DDBJ databases">
        <title>Epichloe festucae genome sequence.</title>
        <authorList>
            <person name="Pan J."/>
            <person name="Schardl C."/>
        </authorList>
    </citation>
    <scope>NUCLEOTIDE SEQUENCE</scope>
</reference>
<evidence type="ECO:0000256" key="3">
    <source>
        <dbReference type="ARBA" id="ARBA00022617"/>
    </source>
</evidence>
<dbReference type="EMBL" id="JF830816">
    <property type="protein sequence ID" value="AER26961.1"/>
    <property type="molecule type" value="Genomic_DNA"/>
</dbReference>
<dbReference type="InterPro" id="IPR001128">
    <property type="entry name" value="Cyt_P450"/>
</dbReference>
<keyword evidence="8" id="KW-0325">Glycoprotein</keyword>
<keyword evidence="10" id="KW-1133">Transmembrane helix</keyword>
<keyword evidence="10" id="KW-0812">Transmembrane</keyword>
<feature type="binding site" description="axial binding residue" evidence="9">
    <location>
        <position position="443"/>
    </location>
    <ligand>
        <name>heme</name>
        <dbReference type="ChEBI" id="CHEBI:30413"/>
    </ligand>
    <ligandPart>
        <name>Fe</name>
        <dbReference type="ChEBI" id="CHEBI:18248"/>
    </ligandPart>
</feature>
<name>A7YVE2_9HYPO</name>
<dbReference type="GO" id="GO:0004497">
    <property type="term" value="F:monooxygenase activity"/>
    <property type="evidence" value="ECO:0007669"/>
    <property type="project" value="UniProtKB-KW"/>
</dbReference>
<evidence type="ECO:0000313" key="12">
    <source>
        <dbReference type="EMBL" id="AER26961.1"/>
    </source>
</evidence>
<dbReference type="EMBL" id="EF012267">
    <property type="protein sequence ID" value="ABQ57507.1"/>
    <property type="molecule type" value="Genomic_DNA"/>
</dbReference>